<comment type="similarity">
    <text evidence="2">Belongs to the UPF0073 (Hly-III) family.</text>
</comment>
<evidence type="ECO:0000313" key="8">
    <source>
        <dbReference type="EMBL" id="BCS88332.1"/>
    </source>
</evidence>
<name>A0ABN6EPH8_9BACT</name>
<evidence type="ECO:0000256" key="1">
    <source>
        <dbReference type="ARBA" id="ARBA00004651"/>
    </source>
</evidence>
<dbReference type="NCBIfam" id="TIGR01065">
    <property type="entry name" value="hlyIII"/>
    <property type="match status" value="1"/>
</dbReference>
<feature type="transmembrane region" description="Helical" evidence="7">
    <location>
        <begin position="126"/>
        <end position="145"/>
    </location>
</feature>
<evidence type="ECO:0000256" key="7">
    <source>
        <dbReference type="SAM" id="Phobius"/>
    </source>
</evidence>
<reference evidence="8" key="1">
    <citation type="journal article" date="2022" name="Arch. Microbiol.">
        <title>Pseudodesulfovibrio sediminis sp. nov., a mesophilic and neutrophilic sulfate-reducing bacterium isolated from sediment of a brackish lake.</title>
        <authorList>
            <person name="Takahashi A."/>
            <person name="Kojima H."/>
            <person name="Watanabe M."/>
            <person name="Fukui M."/>
        </authorList>
    </citation>
    <scope>NUCLEOTIDE SEQUENCE</scope>
    <source>
        <strain evidence="8">SF6</strain>
    </source>
</reference>
<dbReference type="InterPro" id="IPR005744">
    <property type="entry name" value="Hy-lIII"/>
</dbReference>
<keyword evidence="9" id="KW-1185">Reference proteome</keyword>
<evidence type="ECO:0000256" key="5">
    <source>
        <dbReference type="ARBA" id="ARBA00022989"/>
    </source>
</evidence>
<feature type="transmembrane region" description="Helical" evidence="7">
    <location>
        <begin position="63"/>
        <end position="82"/>
    </location>
</feature>
<feature type="transmembrane region" description="Helical" evidence="7">
    <location>
        <begin position="179"/>
        <end position="199"/>
    </location>
</feature>
<feature type="transmembrane region" description="Helical" evidence="7">
    <location>
        <begin position="102"/>
        <end position="119"/>
    </location>
</feature>
<dbReference type="EMBL" id="AP024485">
    <property type="protein sequence ID" value="BCS88332.1"/>
    <property type="molecule type" value="Genomic_DNA"/>
</dbReference>
<proteinExistence type="inferred from homology"/>
<sequence length="234" mass="26174">MFIPVDWCILYDRCIFYRGASVAISLRDPMSGLTHCIAAALAIFGTVLLILRSVSPAMPWHIVTFSIFGGGMVLLYTASTLYHWLPVSEDKVRFLRRVDHSMIFFYIAATYTPICLIPLRGPWGWSIFGVIWGLALSGIVMKVFWLTAPRWLSTGIYLGMGWLILVGAYPLYLSLPGPALGWLVAGGLSYSIGAVIYAIKWPNPLPGHFGFHEIFHLFVIGGSACHFMVMYRYI</sequence>
<keyword evidence="5 7" id="KW-1133">Transmembrane helix</keyword>
<keyword evidence="3" id="KW-1003">Cell membrane</keyword>
<keyword evidence="4 7" id="KW-0812">Transmembrane</keyword>
<protein>
    <submittedName>
        <fullName evidence="8">Hemolysin III</fullName>
    </submittedName>
</protein>
<dbReference type="PANTHER" id="PTHR20855:SF3">
    <property type="entry name" value="LD03007P"/>
    <property type="match status" value="1"/>
</dbReference>
<feature type="transmembrane region" description="Helical" evidence="7">
    <location>
        <begin position="214"/>
        <end position="233"/>
    </location>
</feature>
<gene>
    <name evidence="8" type="ORF">PSDVSF_15740</name>
</gene>
<dbReference type="InterPro" id="IPR004254">
    <property type="entry name" value="AdipoR/HlyIII-related"/>
</dbReference>
<accession>A0ABN6EPH8</accession>
<evidence type="ECO:0000313" key="9">
    <source>
        <dbReference type="Proteomes" id="UP001053296"/>
    </source>
</evidence>
<keyword evidence="6 7" id="KW-0472">Membrane</keyword>
<comment type="subcellular location">
    <subcellularLocation>
        <location evidence="1">Cell membrane</location>
        <topology evidence="1">Multi-pass membrane protein</topology>
    </subcellularLocation>
</comment>
<evidence type="ECO:0000256" key="3">
    <source>
        <dbReference type="ARBA" id="ARBA00022475"/>
    </source>
</evidence>
<evidence type="ECO:0000256" key="2">
    <source>
        <dbReference type="ARBA" id="ARBA00008488"/>
    </source>
</evidence>
<evidence type="ECO:0000256" key="4">
    <source>
        <dbReference type="ARBA" id="ARBA00022692"/>
    </source>
</evidence>
<feature type="transmembrane region" description="Helical" evidence="7">
    <location>
        <begin position="151"/>
        <end position="172"/>
    </location>
</feature>
<organism evidence="8 9">
    <name type="scientific">Pseudodesulfovibrio sediminis</name>
    <dbReference type="NCBI Taxonomy" id="2810563"/>
    <lineage>
        <taxon>Bacteria</taxon>
        <taxon>Pseudomonadati</taxon>
        <taxon>Thermodesulfobacteriota</taxon>
        <taxon>Desulfovibrionia</taxon>
        <taxon>Desulfovibrionales</taxon>
        <taxon>Desulfovibrionaceae</taxon>
    </lineage>
</organism>
<evidence type="ECO:0000256" key="6">
    <source>
        <dbReference type="ARBA" id="ARBA00023136"/>
    </source>
</evidence>
<dbReference type="Proteomes" id="UP001053296">
    <property type="component" value="Chromosome"/>
</dbReference>
<dbReference type="Pfam" id="PF03006">
    <property type="entry name" value="HlyIII"/>
    <property type="match status" value="1"/>
</dbReference>
<dbReference type="PANTHER" id="PTHR20855">
    <property type="entry name" value="ADIPOR/PROGESTIN RECEPTOR-RELATED"/>
    <property type="match status" value="1"/>
</dbReference>
<feature type="transmembrane region" description="Helical" evidence="7">
    <location>
        <begin position="32"/>
        <end position="51"/>
    </location>
</feature>